<keyword evidence="5" id="KW-0460">Magnesium</keyword>
<evidence type="ECO:0000313" key="8">
    <source>
        <dbReference type="Proteomes" id="UP000652354"/>
    </source>
</evidence>
<sequence length="358" mass="38027">MTTQETWREAIDERIRRTLEESSAVAATAGPALAEITAPMLDAARGGKRLRALLLLASHAAHGGDPQADAALDVATALELFQTAALLHDDVLDDSDTRRGRPSAHRRIADLHRRTGWLGDAHAYGAAGGILAGDLTLMACQRALTRGVLLLDPQRSVLAATMFADMTDLVTAGQYADMRAAAQPLEAIPAQREDILAVMRSKTASYTCEYPLALGAALAGADAAAVSRMRDIGVDLGIAFQLRDDLLGLTGSPEVTGKPAGDDVREGKRTFVLWRAWAETDDEGRARIGAVLGDRDATDAEVAAAIAVVTATDAEQWCEREIAERASRSRDALARSALDVELAEDLNALIDRAVARSS</sequence>
<dbReference type="SFLD" id="SFLDS00005">
    <property type="entry name" value="Isoprenoid_Synthase_Type_I"/>
    <property type="match status" value="1"/>
</dbReference>
<evidence type="ECO:0000313" key="7">
    <source>
        <dbReference type="EMBL" id="GIG54706.1"/>
    </source>
</evidence>
<dbReference type="PANTHER" id="PTHR12001:SF85">
    <property type="entry name" value="SHORT CHAIN ISOPRENYL DIPHOSPHATE SYNTHASE"/>
    <property type="match status" value="1"/>
</dbReference>
<reference evidence="7" key="1">
    <citation type="submission" date="2021-01" db="EMBL/GenBank/DDBJ databases">
        <title>Whole genome shotgun sequence of Demequina activiva NBRC 110675.</title>
        <authorList>
            <person name="Komaki H."/>
            <person name="Tamura T."/>
        </authorList>
    </citation>
    <scope>NUCLEOTIDE SEQUENCE</scope>
    <source>
        <strain evidence="7">NBRC 110675</strain>
    </source>
</reference>
<dbReference type="PROSITE" id="PS00444">
    <property type="entry name" value="POLYPRENYL_SYNTHASE_2"/>
    <property type="match status" value="1"/>
</dbReference>
<dbReference type="InterPro" id="IPR008949">
    <property type="entry name" value="Isoprenoid_synthase_dom_sf"/>
</dbReference>
<evidence type="ECO:0000256" key="1">
    <source>
        <dbReference type="ARBA" id="ARBA00001946"/>
    </source>
</evidence>
<keyword evidence="8" id="KW-1185">Reference proteome</keyword>
<dbReference type="GO" id="GO:0004659">
    <property type="term" value="F:prenyltransferase activity"/>
    <property type="evidence" value="ECO:0007669"/>
    <property type="project" value="InterPro"/>
</dbReference>
<evidence type="ECO:0000256" key="3">
    <source>
        <dbReference type="ARBA" id="ARBA00022679"/>
    </source>
</evidence>
<gene>
    <name evidence="7" type="ORF">Dac01nite_14580</name>
</gene>
<dbReference type="Gene3D" id="1.10.600.10">
    <property type="entry name" value="Farnesyl Diphosphate Synthase"/>
    <property type="match status" value="1"/>
</dbReference>
<dbReference type="RefSeq" id="WP_203655118.1">
    <property type="nucleotide sequence ID" value="NZ_BONR01000002.1"/>
</dbReference>
<dbReference type="EMBL" id="BONR01000002">
    <property type="protein sequence ID" value="GIG54706.1"/>
    <property type="molecule type" value="Genomic_DNA"/>
</dbReference>
<dbReference type="InterPro" id="IPR000092">
    <property type="entry name" value="Polyprenyl_synt"/>
</dbReference>
<evidence type="ECO:0000256" key="4">
    <source>
        <dbReference type="ARBA" id="ARBA00022723"/>
    </source>
</evidence>
<proteinExistence type="inferred from homology"/>
<dbReference type="Pfam" id="PF00348">
    <property type="entry name" value="polyprenyl_synt"/>
    <property type="match status" value="1"/>
</dbReference>
<name>A0A919Q2L0_9MICO</name>
<dbReference type="PROSITE" id="PS00723">
    <property type="entry name" value="POLYPRENYL_SYNTHASE_1"/>
    <property type="match status" value="1"/>
</dbReference>
<dbReference type="PANTHER" id="PTHR12001">
    <property type="entry name" value="GERANYLGERANYL PYROPHOSPHATE SYNTHASE"/>
    <property type="match status" value="1"/>
</dbReference>
<evidence type="ECO:0000256" key="6">
    <source>
        <dbReference type="RuleBase" id="RU004466"/>
    </source>
</evidence>
<evidence type="ECO:0000256" key="5">
    <source>
        <dbReference type="ARBA" id="ARBA00022842"/>
    </source>
</evidence>
<protein>
    <recommendedName>
        <fullName evidence="9">Polyprenyl synthetase family protein</fullName>
    </recommendedName>
</protein>
<accession>A0A919Q2L0</accession>
<keyword evidence="4" id="KW-0479">Metal-binding</keyword>
<dbReference type="GO" id="GO:0008299">
    <property type="term" value="P:isoprenoid biosynthetic process"/>
    <property type="evidence" value="ECO:0007669"/>
    <property type="project" value="InterPro"/>
</dbReference>
<keyword evidence="3 6" id="KW-0808">Transferase</keyword>
<dbReference type="GO" id="GO:0046872">
    <property type="term" value="F:metal ion binding"/>
    <property type="evidence" value="ECO:0007669"/>
    <property type="project" value="UniProtKB-KW"/>
</dbReference>
<dbReference type="SUPFAM" id="SSF48576">
    <property type="entry name" value="Terpenoid synthases"/>
    <property type="match status" value="1"/>
</dbReference>
<organism evidence="7 8">
    <name type="scientific">Demequina activiva</name>
    <dbReference type="NCBI Taxonomy" id="1582364"/>
    <lineage>
        <taxon>Bacteria</taxon>
        <taxon>Bacillati</taxon>
        <taxon>Actinomycetota</taxon>
        <taxon>Actinomycetes</taxon>
        <taxon>Micrococcales</taxon>
        <taxon>Demequinaceae</taxon>
        <taxon>Demequina</taxon>
    </lineage>
</organism>
<comment type="cofactor">
    <cofactor evidence="1">
        <name>Mg(2+)</name>
        <dbReference type="ChEBI" id="CHEBI:18420"/>
    </cofactor>
</comment>
<evidence type="ECO:0008006" key="9">
    <source>
        <dbReference type="Google" id="ProtNLM"/>
    </source>
</evidence>
<comment type="similarity">
    <text evidence="2 6">Belongs to the FPP/GGPP synthase family.</text>
</comment>
<dbReference type="InterPro" id="IPR033749">
    <property type="entry name" value="Polyprenyl_synt_CS"/>
</dbReference>
<dbReference type="AlphaFoldDB" id="A0A919Q2L0"/>
<comment type="caution">
    <text evidence="7">The sequence shown here is derived from an EMBL/GenBank/DDBJ whole genome shotgun (WGS) entry which is preliminary data.</text>
</comment>
<evidence type="ECO:0000256" key="2">
    <source>
        <dbReference type="ARBA" id="ARBA00006706"/>
    </source>
</evidence>
<dbReference type="Proteomes" id="UP000652354">
    <property type="component" value="Unassembled WGS sequence"/>
</dbReference>